<name>A0A1M5C883_9BACT</name>
<protein>
    <submittedName>
        <fullName evidence="1">Uncharacterized protein</fullName>
    </submittedName>
</protein>
<gene>
    <name evidence="1" type="ORF">SAMN05443144_109136</name>
</gene>
<sequence>MKALAVPYILLLKDPSIKEKKETVIITLPVGFMTDDK</sequence>
<evidence type="ECO:0000313" key="1">
    <source>
        <dbReference type="EMBL" id="SHF50959.1"/>
    </source>
</evidence>
<reference evidence="1 2" key="1">
    <citation type="submission" date="2016-11" db="EMBL/GenBank/DDBJ databases">
        <authorList>
            <person name="Jaros S."/>
            <person name="Januszkiewicz K."/>
            <person name="Wedrychowicz H."/>
        </authorList>
    </citation>
    <scope>NUCLEOTIDE SEQUENCE [LARGE SCALE GENOMIC DNA]</scope>
    <source>
        <strain evidence="1 2">DSM 21986</strain>
    </source>
</reference>
<dbReference type="EMBL" id="FQUS01000009">
    <property type="protein sequence ID" value="SHF50959.1"/>
    <property type="molecule type" value="Genomic_DNA"/>
</dbReference>
<dbReference type="Proteomes" id="UP000184041">
    <property type="component" value="Unassembled WGS sequence"/>
</dbReference>
<dbReference type="STRING" id="1194090.SAMN05443144_109136"/>
<proteinExistence type="predicted"/>
<evidence type="ECO:0000313" key="2">
    <source>
        <dbReference type="Proteomes" id="UP000184041"/>
    </source>
</evidence>
<accession>A0A1M5C883</accession>
<organism evidence="1 2">
    <name type="scientific">Fodinibius roseus</name>
    <dbReference type="NCBI Taxonomy" id="1194090"/>
    <lineage>
        <taxon>Bacteria</taxon>
        <taxon>Pseudomonadati</taxon>
        <taxon>Balneolota</taxon>
        <taxon>Balneolia</taxon>
        <taxon>Balneolales</taxon>
        <taxon>Balneolaceae</taxon>
        <taxon>Fodinibius</taxon>
    </lineage>
</organism>
<keyword evidence="2" id="KW-1185">Reference proteome</keyword>
<dbReference type="AlphaFoldDB" id="A0A1M5C883"/>